<dbReference type="Proteomes" id="UP000076858">
    <property type="component" value="Unassembled WGS sequence"/>
</dbReference>
<evidence type="ECO:0000313" key="1">
    <source>
        <dbReference type="EMBL" id="KZR97665.1"/>
    </source>
</evidence>
<dbReference type="EMBL" id="LRGB01020559">
    <property type="protein sequence ID" value="KZR97665.1"/>
    <property type="molecule type" value="Genomic_DNA"/>
</dbReference>
<organism evidence="1 2">
    <name type="scientific">Daphnia magna</name>
    <dbReference type="NCBI Taxonomy" id="35525"/>
    <lineage>
        <taxon>Eukaryota</taxon>
        <taxon>Metazoa</taxon>
        <taxon>Ecdysozoa</taxon>
        <taxon>Arthropoda</taxon>
        <taxon>Crustacea</taxon>
        <taxon>Branchiopoda</taxon>
        <taxon>Diplostraca</taxon>
        <taxon>Cladocera</taxon>
        <taxon>Anomopoda</taxon>
        <taxon>Daphniidae</taxon>
        <taxon>Daphnia</taxon>
    </lineage>
</organism>
<proteinExistence type="predicted"/>
<protein>
    <submittedName>
        <fullName evidence="1">Uncharacterized protein</fullName>
    </submittedName>
</protein>
<gene>
    <name evidence="1" type="ORF">APZ42_007332</name>
</gene>
<accession>A0A164FCS8</accession>
<sequence>MYVCDRSAVRCWAHNTKINGSILFETQNLFSFFFFMRMFC</sequence>
<keyword evidence="2" id="KW-1185">Reference proteome</keyword>
<name>A0A164FCS8_9CRUS</name>
<comment type="caution">
    <text evidence="1">The sequence shown here is derived from an EMBL/GenBank/DDBJ whole genome shotgun (WGS) entry which is preliminary data.</text>
</comment>
<evidence type="ECO:0000313" key="2">
    <source>
        <dbReference type="Proteomes" id="UP000076858"/>
    </source>
</evidence>
<reference evidence="1 2" key="1">
    <citation type="submission" date="2016-03" db="EMBL/GenBank/DDBJ databases">
        <title>EvidentialGene: Evidence-directed Construction of Genes on Genomes.</title>
        <authorList>
            <person name="Gilbert D.G."/>
            <person name="Choi J.-H."/>
            <person name="Mockaitis K."/>
            <person name="Colbourne J."/>
            <person name="Pfrender M."/>
        </authorList>
    </citation>
    <scope>NUCLEOTIDE SEQUENCE [LARGE SCALE GENOMIC DNA]</scope>
    <source>
        <strain evidence="1 2">Xinb3</strain>
        <tissue evidence="1">Complete organism</tissue>
    </source>
</reference>
<dbReference type="AlphaFoldDB" id="A0A164FCS8"/>